<comment type="function">
    <text evidence="1">Catalyzes the reduction of fatty acyl-CoA to fatty alcohols.</text>
</comment>
<dbReference type="Gene3D" id="3.40.50.720">
    <property type="entry name" value="NAD(P)-binding Rossmann-like Domain"/>
    <property type="match status" value="1"/>
</dbReference>
<dbReference type="InterPro" id="IPR026055">
    <property type="entry name" value="FAR"/>
</dbReference>
<proteinExistence type="inferred from homology"/>
<evidence type="ECO:0000313" key="3">
    <source>
        <dbReference type="EMBL" id="KAL2719276.1"/>
    </source>
</evidence>
<dbReference type="SUPFAM" id="SSF51735">
    <property type="entry name" value="NAD(P)-binding Rossmann-fold domains"/>
    <property type="match status" value="1"/>
</dbReference>
<keyword evidence="1" id="KW-0560">Oxidoreductase</keyword>
<keyword evidence="1" id="KW-0444">Lipid biosynthesis</keyword>
<feature type="domain" description="Thioester reductase (TE)" evidence="2">
    <location>
        <begin position="65"/>
        <end position="113"/>
    </location>
</feature>
<gene>
    <name evidence="3" type="ORF">V1478_010738</name>
</gene>
<dbReference type="GO" id="GO:1901568">
    <property type="term" value="P:fatty acid derivative metabolic process"/>
    <property type="evidence" value="ECO:0007669"/>
    <property type="project" value="UniProtKB-ARBA"/>
</dbReference>
<dbReference type="GO" id="GO:0102965">
    <property type="term" value="F:alcohol-forming long-chain fatty acyl-CoA reductase activity"/>
    <property type="evidence" value="ECO:0007669"/>
    <property type="project" value="UniProtKB-EC"/>
</dbReference>
<dbReference type="EC" id="1.2.1.84" evidence="1"/>
<dbReference type="Pfam" id="PF07993">
    <property type="entry name" value="NAD_binding_4"/>
    <property type="match status" value="1"/>
</dbReference>
<keyword evidence="4" id="KW-1185">Reference proteome</keyword>
<dbReference type="InterPro" id="IPR013120">
    <property type="entry name" value="FAR_NAD-bd"/>
</dbReference>
<dbReference type="PANTHER" id="PTHR11011:SF60">
    <property type="entry name" value="FATTY ACYL-COA REDUCTASE-RELATED"/>
    <property type="match status" value="1"/>
</dbReference>
<protein>
    <recommendedName>
        <fullName evidence="1">Fatty acyl-CoA reductase</fullName>
        <ecNumber evidence="1">1.2.1.84</ecNumber>
    </recommendedName>
</protein>
<dbReference type="AlphaFoldDB" id="A0ABD2AF73"/>
<keyword evidence="1" id="KW-0443">Lipid metabolism</keyword>
<name>A0ABD2AF73_VESSQ</name>
<comment type="similarity">
    <text evidence="1">Belongs to the fatty acyl-CoA reductase family.</text>
</comment>
<evidence type="ECO:0000313" key="4">
    <source>
        <dbReference type="Proteomes" id="UP001607302"/>
    </source>
</evidence>
<sequence length="124" mass="14535">MSLKVSLYNRNRNDERLLTLLQTFEQEDICRDSLEYLSMNMQFSVENVEELTPIQKFYNDQNTLITGGTGFMGKLFIERLLRICLDIICIYFLIRPKKGKTPLERAEELFRDSMSCSLVTCNSM</sequence>
<dbReference type="InterPro" id="IPR036291">
    <property type="entry name" value="NAD(P)-bd_dom_sf"/>
</dbReference>
<organism evidence="3 4">
    <name type="scientific">Vespula squamosa</name>
    <name type="common">Southern yellow jacket</name>
    <name type="synonym">Wasp</name>
    <dbReference type="NCBI Taxonomy" id="30214"/>
    <lineage>
        <taxon>Eukaryota</taxon>
        <taxon>Metazoa</taxon>
        <taxon>Ecdysozoa</taxon>
        <taxon>Arthropoda</taxon>
        <taxon>Hexapoda</taxon>
        <taxon>Insecta</taxon>
        <taxon>Pterygota</taxon>
        <taxon>Neoptera</taxon>
        <taxon>Endopterygota</taxon>
        <taxon>Hymenoptera</taxon>
        <taxon>Apocrita</taxon>
        <taxon>Aculeata</taxon>
        <taxon>Vespoidea</taxon>
        <taxon>Vespidae</taxon>
        <taxon>Vespinae</taxon>
        <taxon>Vespula</taxon>
    </lineage>
</organism>
<reference evidence="3 4" key="1">
    <citation type="journal article" date="2024" name="Ann. Entomol. Soc. Am.">
        <title>Genomic analyses of the southern and eastern yellowjacket wasps (Hymenoptera: Vespidae) reveal evolutionary signatures of social life.</title>
        <authorList>
            <person name="Catto M.A."/>
            <person name="Caine P.B."/>
            <person name="Orr S.E."/>
            <person name="Hunt B.G."/>
            <person name="Goodisman M.A.D."/>
        </authorList>
    </citation>
    <scope>NUCLEOTIDE SEQUENCE [LARGE SCALE GENOMIC DNA]</scope>
    <source>
        <strain evidence="3">233</strain>
        <tissue evidence="3">Head and thorax</tissue>
    </source>
</reference>
<comment type="caution">
    <text evidence="3">The sequence shown here is derived from an EMBL/GenBank/DDBJ whole genome shotgun (WGS) entry which is preliminary data.</text>
</comment>
<accession>A0ABD2AF73</accession>
<dbReference type="EMBL" id="JAUDFV010000149">
    <property type="protein sequence ID" value="KAL2719276.1"/>
    <property type="molecule type" value="Genomic_DNA"/>
</dbReference>
<dbReference type="Proteomes" id="UP001607302">
    <property type="component" value="Unassembled WGS sequence"/>
</dbReference>
<keyword evidence="1" id="KW-0521">NADP</keyword>
<evidence type="ECO:0000259" key="2">
    <source>
        <dbReference type="Pfam" id="PF07993"/>
    </source>
</evidence>
<dbReference type="PANTHER" id="PTHR11011">
    <property type="entry name" value="MALE STERILITY PROTEIN 2-RELATED"/>
    <property type="match status" value="1"/>
</dbReference>
<evidence type="ECO:0000256" key="1">
    <source>
        <dbReference type="RuleBase" id="RU363097"/>
    </source>
</evidence>
<comment type="catalytic activity">
    <reaction evidence="1">
        <text>a long-chain fatty acyl-CoA + 2 NADPH + 2 H(+) = a long-chain primary fatty alcohol + 2 NADP(+) + CoA</text>
        <dbReference type="Rhea" id="RHEA:52716"/>
        <dbReference type="ChEBI" id="CHEBI:15378"/>
        <dbReference type="ChEBI" id="CHEBI:57287"/>
        <dbReference type="ChEBI" id="CHEBI:57783"/>
        <dbReference type="ChEBI" id="CHEBI:58349"/>
        <dbReference type="ChEBI" id="CHEBI:77396"/>
        <dbReference type="ChEBI" id="CHEBI:83139"/>
        <dbReference type="EC" id="1.2.1.84"/>
    </reaction>
</comment>